<dbReference type="EMBL" id="JAQOWY010001051">
    <property type="protein sequence ID" value="KAK1837703.1"/>
    <property type="molecule type" value="Genomic_DNA"/>
</dbReference>
<dbReference type="AlphaFoldDB" id="A0AAD8ZY66"/>
<proteinExistence type="predicted"/>
<evidence type="ECO:0000313" key="1">
    <source>
        <dbReference type="EMBL" id="KAK1837703.1"/>
    </source>
</evidence>
<dbReference type="Proteomes" id="UP001243330">
    <property type="component" value="Unassembled WGS sequence"/>
</dbReference>
<sequence>MAYVADEAGNIQAAVPVASTHQTHGDDLLMLLHLVARGNNHVDYSPSAGFSL</sequence>
<accession>A0AAD8ZY66</accession>
<comment type="caution">
    <text evidence="1">The sequence shown here is derived from an EMBL/GenBank/DDBJ whole genome shotgun (WGS) entry which is preliminary data.</text>
</comment>
<organism evidence="1 2">
    <name type="scientific">Colletotrichum chrysophilum</name>
    <dbReference type="NCBI Taxonomy" id="1836956"/>
    <lineage>
        <taxon>Eukaryota</taxon>
        <taxon>Fungi</taxon>
        <taxon>Dikarya</taxon>
        <taxon>Ascomycota</taxon>
        <taxon>Pezizomycotina</taxon>
        <taxon>Sordariomycetes</taxon>
        <taxon>Hypocreomycetidae</taxon>
        <taxon>Glomerellales</taxon>
        <taxon>Glomerellaceae</taxon>
        <taxon>Colletotrichum</taxon>
        <taxon>Colletotrichum gloeosporioides species complex</taxon>
    </lineage>
</organism>
<name>A0AAD8ZY66_9PEZI</name>
<protein>
    <submittedName>
        <fullName evidence="1">Uncharacterized protein</fullName>
    </submittedName>
</protein>
<gene>
    <name evidence="1" type="ORF">CCHR01_19671</name>
</gene>
<keyword evidence="2" id="KW-1185">Reference proteome</keyword>
<reference evidence="1" key="1">
    <citation type="submission" date="2023-01" db="EMBL/GenBank/DDBJ databases">
        <title>Colletotrichum chrysophilum M932 genome sequence.</title>
        <authorList>
            <person name="Baroncelli R."/>
        </authorList>
    </citation>
    <scope>NUCLEOTIDE SEQUENCE</scope>
    <source>
        <strain evidence="1">M932</strain>
    </source>
</reference>
<evidence type="ECO:0000313" key="2">
    <source>
        <dbReference type="Proteomes" id="UP001243330"/>
    </source>
</evidence>